<dbReference type="AlphaFoldDB" id="A0A345E244"/>
<dbReference type="EMBL" id="CP031150">
    <property type="protein sequence ID" value="AXG06266.1"/>
    <property type="molecule type" value="Genomic_DNA"/>
</dbReference>
<reference evidence="1 2" key="1">
    <citation type="submission" date="2018-07" db="EMBL/GenBank/DDBJ databases">
        <title>Genome sequences of Haloplanus sp. CBA1113.</title>
        <authorList>
            <person name="Kim Y.B."/>
            <person name="Roh S.W."/>
        </authorList>
    </citation>
    <scope>NUCLEOTIDE SEQUENCE [LARGE SCALE GENOMIC DNA]</scope>
    <source>
        <strain evidence="1 2">CBA1113</strain>
    </source>
</reference>
<gene>
    <name evidence="1" type="ORF">DU500_07340</name>
</gene>
<accession>A0A345E244</accession>
<dbReference type="Proteomes" id="UP000253273">
    <property type="component" value="Chromosome"/>
</dbReference>
<proteinExistence type="predicted"/>
<organism evidence="1 2">
    <name type="scientific">Haloplanus rubicundus</name>
    <dbReference type="NCBI Taxonomy" id="1547898"/>
    <lineage>
        <taxon>Archaea</taxon>
        <taxon>Methanobacteriati</taxon>
        <taxon>Methanobacteriota</taxon>
        <taxon>Stenosarchaea group</taxon>
        <taxon>Halobacteria</taxon>
        <taxon>Halobacteriales</taxon>
        <taxon>Haloferacaceae</taxon>
        <taxon>Haloplanus</taxon>
    </lineage>
</organism>
<evidence type="ECO:0000313" key="2">
    <source>
        <dbReference type="Proteomes" id="UP000253273"/>
    </source>
</evidence>
<keyword evidence="2" id="KW-1185">Reference proteome</keyword>
<evidence type="ECO:0000313" key="1">
    <source>
        <dbReference type="EMBL" id="AXG06266.1"/>
    </source>
</evidence>
<sequence>MIMLPSPHSINSCSGQTFHIKFATRRNHTTRLRSSLVKMRQCVVVFSTYLVLREASKHNKSLSPCHLISMQSAKSINETLPGCMC</sequence>
<name>A0A345E244_9EURY</name>
<protein>
    <submittedName>
        <fullName evidence="1">Uncharacterized protein</fullName>
    </submittedName>
</protein>
<dbReference type="KEGG" id="haj:DU500_07340"/>